<dbReference type="EMBL" id="JAVIJP010000087">
    <property type="protein sequence ID" value="KAL3616727.1"/>
    <property type="molecule type" value="Genomic_DNA"/>
</dbReference>
<sequence>MELKRNLSAAHLSSASACSEAKRRATPTPTEDSPLGQLFNDVSIHALMREVRDRQFLVRNGKKFLISLQRIMDNFHEESADDIYNKARHLWEIERSLVASIAYTAKEELADKLVFYSNEKSAAERMDSMMKDPWLKYILGDSVLGLQNSEAFIRGFLSILIAYWNMKDLTEKYNLGIFGRRRTPCTPSSDVKIDRLIYVIDHIEDFTKLRELLESKYGSDPNVVANLFEKIREHQLEKKNLARTLISGKQARITATLLIEGSRPPVCRGFAIKIL</sequence>
<accession>A0ABD3BIX5</accession>
<reference evidence="3" key="1">
    <citation type="journal article" date="2024" name="IScience">
        <title>Strigolactones Initiate the Formation of Haustorium-like Structures in Castilleja.</title>
        <authorList>
            <person name="Buerger M."/>
            <person name="Peterson D."/>
            <person name="Chory J."/>
        </authorList>
    </citation>
    <scope>NUCLEOTIDE SEQUENCE [LARGE SCALE GENOMIC DNA]</scope>
</reference>
<feature type="region of interest" description="Disordered" evidence="1">
    <location>
        <begin position="14"/>
        <end position="36"/>
    </location>
</feature>
<comment type="caution">
    <text evidence="2">The sequence shown here is derived from an EMBL/GenBank/DDBJ whole genome shotgun (WGS) entry which is preliminary data.</text>
</comment>
<proteinExistence type="predicted"/>
<organism evidence="2 3">
    <name type="scientific">Castilleja foliolosa</name>
    <dbReference type="NCBI Taxonomy" id="1961234"/>
    <lineage>
        <taxon>Eukaryota</taxon>
        <taxon>Viridiplantae</taxon>
        <taxon>Streptophyta</taxon>
        <taxon>Embryophyta</taxon>
        <taxon>Tracheophyta</taxon>
        <taxon>Spermatophyta</taxon>
        <taxon>Magnoliopsida</taxon>
        <taxon>eudicotyledons</taxon>
        <taxon>Gunneridae</taxon>
        <taxon>Pentapetalae</taxon>
        <taxon>asterids</taxon>
        <taxon>lamiids</taxon>
        <taxon>Lamiales</taxon>
        <taxon>Orobanchaceae</taxon>
        <taxon>Pedicularideae</taxon>
        <taxon>Castillejinae</taxon>
        <taxon>Castilleja</taxon>
    </lineage>
</organism>
<protein>
    <submittedName>
        <fullName evidence="2">Uncharacterized protein</fullName>
    </submittedName>
</protein>
<keyword evidence="3" id="KW-1185">Reference proteome</keyword>
<dbReference type="Proteomes" id="UP001632038">
    <property type="component" value="Unassembled WGS sequence"/>
</dbReference>
<dbReference type="PROSITE" id="PS51257">
    <property type="entry name" value="PROKAR_LIPOPROTEIN"/>
    <property type="match status" value="1"/>
</dbReference>
<evidence type="ECO:0000313" key="2">
    <source>
        <dbReference type="EMBL" id="KAL3616727.1"/>
    </source>
</evidence>
<evidence type="ECO:0000256" key="1">
    <source>
        <dbReference type="SAM" id="MobiDB-lite"/>
    </source>
</evidence>
<gene>
    <name evidence="2" type="ORF">CASFOL_039121</name>
</gene>
<dbReference type="AlphaFoldDB" id="A0ABD3BIX5"/>
<name>A0ABD3BIX5_9LAMI</name>
<evidence type="ECO:0000313" key="3">
    <source>
        <dbReference type="Proteomes" id="UP001632038"/>
    </source>
</evidence>